<feature type="transmembrane region" description="Helical" evidence="1">
    <location>
        <begin position="12"/>
        <end position="34"/>
    </location>
</feature>
<feature type="transmembrane region" description="Helical" evidence="1">
    <location>
        <begin position="55"/>
        <end position="80"/>
    </location>
</feature>
<evidence type="ECO:0000313" key="2">
    <source>
        <dbReference type="EMBL" id="CAH0376777.1"/>
    </source>
</evidence>
<dbReference type="Proteomes" id="UP000789595">
    <property type="component" value="Unassembled WGS sequence"/>
</dbReference>
<gene>
    <name evidence="2" type="ORF">PECAL_5P13690</name>
</gene>
<keyword evidence="1" id="KW-1133">Transmembrane helix</keyword>
<reference evidence="2" key="1">
    <citation type="submission" date="2021-11" db="EMBL/GenBank/DDBJ databases">
        <authorList>
            <consortium name="Genoscope - CEA"/>
            <person name="William W."/>
        </authorList>
    </citation>
    <scope>NUCLEOTIDE SEQUENCE</scope>
</reference>
<protein>
    <recommendedName>
        <fullName evidence="4">Transmembrane protein</fullName>
    </recommendedName>
</protein>
<dbReference type="AlphaFoldDB" id="A0A8J2STT3"/>
<dbReference type="EMBL" id="CAKKNE010000005">
    <property type="protein sequence ID" value="CAH0376777.1"/>
    <property type="molecule type" value="Genomic_DNA"/>
</dbReference>
<accession>A0A8J2STT3</accession>
<sequence length="277" mass="30218">MPSWLPENCVLAWYAAIIHAAYLTHVACTEVYDAQTRCLLHAFNVRYDFSSLHPLLLEWVHTLETSVILAFCAVSCGAMQPAPEPALVVVALYSLCGVFLIICSPRQSALFWRRLRVSLAFSMFFVFAPSLLDERVALVAVLAAHAHAIAVPSATITRLCALGEWRSVGVLFTIHVVALWLGVRSASKGPCLSVAASAFLVFVARELALACDRKWPRGASLSLRGFGSQHAAHDLYPPTPFDSLLAALLPSVESPDEFDDLPLLLDAKDVEAETEMV</sequence>
<feature type="transmembrane region" description="Helical" evidence="1">
    <location>
        <begin position="115"/>
        <end position="132"/>
    </location>
</feature>
<organism evidence="2 3">
    <name type="scientific">Pelagomonas calceolata</name>
    <dbReference type="NCBI Taxonomy" id="35677"/>
    <lineage>
        <taxon>Eukaryota</taxon>
        <taxon>Sar</taxon>
        <taxon>Stramenopiles</taxon>
        <taxon>Ochrophyta</taxon>
        <taxon>Pelagophyceae</taxon>
        <taxon>Pelagomonadales</taxon>
        <taxon>Pelagomonadaceae</taxon>
        <taxon>Pelagomonas</taxon>
    </lineage>
</organism>
<evidence type="ECO:0008006" key="4">
    <source>
        <dbReference type="Google" id="ProtNLM"/>
    </source>
</evidence>
<keyword evidence="1" id="KW-0472">Membrane</keyword>
<feature type="transmembrane region" description="Helical" evidence="1">
    <location>
        <begin position="86"/>
        <end position="103"/>
    </location>
</feature>
<name>A0A8J2STT3_9STRA</name>
<evidence type="ECO:0000313" key="3">
    <source>
        <dbReference type="Proteomes" id="UP000789595"/>
    </source>
</evidence>
<evidence type="ECO:0000256" key="1">
    <source>
        <dbReference type="SAM" id="Phobius"/>
    </source>
</evidence>
<keyword evidence="1" id="KW-0812">Transmembrane</keyword>
<keyword evidence="3" id="KW-1185">Reference proteome</keyword>
<comment type="caution">
    <text evidence="2">The sequence shown here is derived from an EMBL/GenBank/DDBJ whole genome shotgun (WGS) entry which is preliminary data.</text>
</comment>
<proteinExistence type="predicted"/>